<keyword evidence="4" id="KW-1185">Reference proteome</keyword>
<evidence type="ECO:0000313" key="3">
    <source>
        <dbReference type="EMBL" id="KAF4620667.1"/>
    </source>
</evidence>
<dbReference type="SUPFAM" id="SSF88723">
    <property type="entry name" value="PIN domain-like"/>
    <property type="match status" value="1"/>
</dbReference>
<reference evidence="3 4" key="1">
    <citation type="submission" date="2019-12" db="EMBL/GenBank/DDBJ databases">
        <authorList>
            <person name="Floudas D."/>
            <person name="Bentzer J."/>
            <person name="Ahren D."/>
            <person name="Johansson T."/>
            <person name="Persson P."/>
            <person name="Tunlid A."/>
        </authorList>
    </citation>
    <scope>NUCLEOTIDE SEQUENCE [LARGE SCALE GENOMIC DNA]</scope>
    <source>
        <strain evidence="3 4">CBS 102.39</strain>
    </source>
</reference>
<dbReference type="PANTHER" id="PTHR15665:SF1">
    <property type="entry name" value="PROTEIN ASTEROID HOMOLOG 1"/>
    <property type="match status" value="1"/>
</dbReference>
<evidence type="ECO:0000256" key="2">
    <source>
        <dbReference type="SAM" id="MobiDB-lite"/>
    </source>
</evidence>
<name>A0A8H4VSN7_9AGAR</name>
<comment type="caution">
    <text evidence="3">The sequence shown here is derived from an EMBL/GenBank/DDBJ whole genome shotgun (WGS) entry which is preliminary data.</text>
</comment>
<feature type="region of interest" description="Disordered" evidence="2">
    <location>
        <begin position="549"/>
        <end position="573"/>
    </location>
</feature>
<evidence type="ECO:0008006" key="5">
    <source>
        <dbReference type="Google" id="ProtNLM"/>
    </source>
</evidence>
<dbReference type="InterPro" id="IPR029060">
    <property type="entry name" value="PIN-like_dom_sf"/>
</dbReference>
<sequence length="834" mass="92633">MGVHGLTTYLREKQRILSTTTVASSSSTKPIPIVVDGWSFIYDLYQHSNLPWVYGGEYAEFVELVKFAVKSWVKVGLQVNFVFDGARPNIKFATTVSRLNQSLILPAQLFFRTSKASRSTGRFLNENRIIPPLLYSTCVQTLQSLKAEYTDLDIHFADEEGDPFSVELAGRLGAFVVGNDSDFVILNSDGYMGYIPLDEMVWKTPQRNVVQEDDNDGDFQTVRKPKAKKAVSYHTQGSVGLIPPVEDGEELSLSFISYSPETLAKHLNIPVSLLPLFGALVGNDFSRDSESQYRRMQTLFFERTLTPSQRIEKVASTLRSVISPGVQHRKTHHPVGSVMDLIDRTVRVLLARAISTLGSGEVETIIETVVSSTLQYALPKTETIKGREGLWPTTVCALHEPEACSILPMVSHNVMQQAEKSDMADPNLLDAREKFLDAYRGGLLDAKVMDVLNTGTSWPRLFLENPDSETVARSIGQPIRKWIYVILHDTVGLSVSETDETNATQNSQSVGEESDQDELIDVVESDSDDDNPSNTDYLAPLKGELHRLQSDGKSESDEEHDSSASEPPASIISHRHLYAHPPTVVEYIRKGSRIAAETLTLEPFSDLLSSVNLPNWADDNEVPLVLRPEDDRFTLLLRILKSDVPAVRALPAEAVARVLAVRWVISVLHSRWEDTNSKEREKERWTKNEAHCLLSAFSPASKTHGTEDLSLDGTLPSVEDRNVQLTAQILMALETIEQLSESLLLLERVPSNACYFSGKLFHAALTSNVREKTPLDPGVWEAVESGLFNAFQEDRTKKSKPKSARSSAKSVPSLATRPGNKRQGLFAMLGDLDA</sequence>
<dbReference type="AlphaFoldDB" id="A0A8H4VSN7"/>
<dbReference type="EMBL" id="JAACJL010000015">
    <property type="protein sequence ID" value="KAF4620667.1"/>
    <property type="molecule type" value="Genomic_DNA"/>
</dbReference>
<dbReference type="PANTHER" id="PTHR15665">
    <property type="entry name" value="ASTEROID PROTEIN"/>
    <property type="match status" value="1"/>
</dbReference>
<comment type="similarity">
    <text evidence="1">Belongs to the asteroid family.</text>
</comment>
<feature type="compositionally biased region" description="Low complexity" evidence="2">
    <location>
        <begin position="804"/>
        <end position="813"/>
    </location>
</feature>
<organism evidence="3 4">
    <name type="scientific">Agrocybe pediades</name>
    <dbReference type="NCBI Taxonomy" id="84607"/>
    <lineage>
        <taxon>Eukaryota</taxon>
        <taxon>Fungi</taxon>
        <taxon>Dikarya</taxon>
        <taxon>Basidiomycota</taxon>
        <taxon>Agaricomycotina</taxon>
        <taxon>Agaricomycetes</taxon>
        <taxon>Agaricomycetidae</taxon>
        <taxon>Agaricales</taxon>
        <taxon>Agaricineae</taxon>
        <taxon>Strophariaceae</taxon>
        <taxon>Agrocybe</taxon>
    </lineage>
</organism>
<feature type="region of interest" description="Disordered" evidence="2">
    <location>
        <begin position="498"/>
        <end position="517"/>
    </location>
</feature>
<dbReference type="Gene3D" id="3.40.50.1010">
    <property type="entry name" value="5'-nuclease"/>
    <property type="match status" value="1"/>
</dbReference>
<proteinExistence type="inferred from homology"/>
<evidence type="ECO:0000256" key="1">
    <source>
        <dbReference type="ARBA" id="ARBA00007398"/>
    </source>
</evidence>
<feature type="compositionally biased region" description="Polar residues" evidence="2">
    <location>
        <begin position="498"/>
        <end position="511"/>
    </location>
</feature>
<feature type="region of interest" description="Disordered" evidence="2">
    <location>
        <begin position="794"/>
        <end position="822"/>
    </location>
</feature>
<gene>
    <name evidence="3" type="ORF">D9613_000817</name>
</gene>
<accession>A0A8H4VSN7</accession>
<evidence type="ECO:0000313" key="4">
    <source>
        <dbReference type="Proteomes" id="UP000521872"/>
    </source>
</evidence>
<dbReference type="Proteomes" id="UP000521872">
    <property type="component" value="Unassembled WGS sequence"/>
</dbReference>
<dbReference type="InterPro" id="IPR026832">
    <property type="entry name" value="Asteroid"/>
</dbReference>
<protein>
    <recommendedName>
        <fullName evidence="5">Asteroid domain-containing protein</fullName>
    </recommendedName>
</protein>